<dbReference type="GO" id="GO:0009432">
    <property type="term" value="P:SOS response"/>
    <property type="evidence" value="ECO:0007669"/>
    <property type="project" value="TreeGrafter"/>
</dbReference>
<dbReference type="GO" id="GO:0000287">
    <property type="term" value="F:magnesium ion binding"/>
    <property type="evidence" value="ECO:0007669"/>
    <property type="project" value="UniProtKB-UniRule"/>
</dbReference>
<dbReference type="GO" id="GO:0005829">
    <property type="term" value="C:cytosol"/>
    <property type="evidence" value="ECO:0007669"/>
    <property type="project" value="TreeGrafter"/>
</dbReference>
<dbReference type="RefSeq" id="WP_111645947.1">
    <property type="nucleotide sequence ID" value="NZ_QLMH01000013.1"/>
</dbReference>
<dbReference type="Pfam" id="PF11799">
    <property type="entry name" value="IMS_C"/>
    <property type="match status" value="1"/>
</dbReference>
<keyword evidence="5" id="KW-0808">Transferase</keyword>
<dbReference type="SUPFAM" id="SSF100879">
    <property type="entry name" value="Lesion bypass DNA polymerase (Y-family), little finger domain"/>
    <property type="match status" value="1"/>
</dbReference>
<evidence type="ECO:0000313" key="7">
    <source>
        <dbReference type="EMBL" id="RAK17175.1"/>
    </source>
</evidence>
<dbReference type="InterPro" id="IPR024728">
    <property type="entry name" value="PolY_HhH_motif"/>
</dbReference>
<dbReference type="InterPro" id="IPR001126">
    <property type="entry name" value="UmuC"/>
</dbReference>
<dbReference type="InterPro" id="IPR022880">
    <property type="entry name" value="DNApol_IV"/>
</dbReference>
<dbReference type="Gene3D" id="3.30.1490.100">
    <property type="entry name" value="DNA polymerase, Y-family, little finger domain"/>
    <property type="match status" value="1"/>
</dbReference>
<dbReference type="HAMAP" id="MF_01113">
    <property type="entry name" value="DNApol_IV"/>
    <property type="match status" value="1"/>
</dbReference>
<sequence length="423" mass="47916">MKSMYPKNGRVILHVDCNAFYCSCEIARDPSLEGKAVVVAGDPKERKGIVLAANYIAKNDFGIYTTMPLWEAKKKCPHLVILKPDFDLYREMSTKVFQFLATFSPIVEPASIDEGYLDITNRYSPGSPFEIAQQIQKGLLETLKIPVSIGIAPNKFLAKMASDLKKPLGIMVLRKRDVPKILWPLPVQAMHGIGEKTAEKLKSIGVFTIGELAKTEKGVLKDLLGITGFYLQERANGIDHRPVDPEAVLKFKTIGHSTTLSHNVTEEHTLIEVLRKLSDSVSNRMKRKRVVSSTIQITIRYADFQTVTRSKKLLNPFQEPEEIFEYAVKLFKQHWNGDPVRLLGITALDVLDKKESTKQLDLFSYEEDAKDEALLNTIEQLKQKFGEGIIQPVSELLNKEKNLKEKIQLRYDAKQKRRNGESM</sequence>
<dbReference type="NCBIfam" id="NF002677">
    <property type="entry name" value="PRK02406.1"/>
    <property type="match status" value="1"/>
</dbReference>
<dbReference type="GO" id="GO:0003684">
    <property type="term" value="F:damaged DNA binding"/>
    <property type="evidence" value="ECO:0007669"/>
    <property type="project" value="InterPro"/>
</dbReference>
<dbReference type="PANTHER" id="PTHR11076:SF33">
    <property type="entry name" value="DNA POLYMERASE KAPPA"/>
    <property type="match status" value="1"/>
</dbReference>
<comment type="function">
    <text evidence="5">Poorly processive, error-prone DNA polymerase involved in untargeted mutagenesis. Copies undamaged DNA at stalled replication forks, which arise in vivo from mismatched or misaligned primer ends. These misaligned primers can be extended by PolIV. Exhibits no 3'-5' exonuclease (proofreading) activity. May be involved in translesional synthesis, in conjunction with the beta clamp from PolIII.</text>
</comment>
<dbReference type="GO" id="GO:0042276">
    <property type="term" value="P:error-prone translesion synthesis"/>
    <property type="evidence" value="ECO:0007669"/>
    <property type="project" value="TreeGrafter"/>
</dbReference>
<dbReference type="OrthoDB" id="9808813at2"/>
<dbReference type="EMBL" id="QLMH01000013">
    <property type="protein sequence ID" value="RAK17175.1"/>
    <property type="molecule type" value="Genomic_DNA"/>
</dbReference>
<keyword evidence="5" id="KW-0460">Magnesium</keyword>
<keyword evidence="2 5" id="KW-0515">Mutator protein</keyword>
<keyword evidence="3 5" id="KW-0548">Nucleotidyltransferase</keyword>
<dbReference type="Pfam" id="PF00817">
    <property type="entry name" value="IMS"/>
    <property type="match status" value="1"/>
</dbReference>
<comment type="subcellular location">
    <subcellularLocation>
        <location evidence="5">Cytoplasm</location>
    </subcellularLocation>
</comment>
<comment type="caution">
    <text evidence="7">The sequence shown here is derived from an EMBL/GenBank/DDBJ whole genome shotgun (WGS) entry which is preliminary data.</text>
</comment>
<keyword evidence="5" id="KW-0234">DNA repair</keyword>
<reference evidence="7 8" key="1">
    <citation type="submission" date="2018-06" db="EMBL/GenBank/DDBJ databases">
        <title>Genomic Encyclopedia of Type Strains, Phase III (KMG-III): the genomes of soil and plant-associated and newly described type strains.</title>
        <authorList>
            <person name="Whitman W."/>
        </authorList>
    </citation>
    <scope>NUCLEOTIDE SEQUENCE [LARGE SCALE GENOMIC DNA]</scope>
    <source>
        <strain evidence="7 8">CGMCC 1.8979</strain>
    </source>
</reference>
<dbReference type="PANTHER" id="PTHR11076">
    <property type="entry name" value="DNA REPAIR POLYMERASE UMUC / TRANSFERASE FAMILY MEMBER"/>
    <property type="match status" value="1"/>
</dbReference>
<dbReference type="CDD" id="cd03586">
    <property type="entry name" value="PolY_Pol_IV_kappa"/>
    <property type="match status" value="1"/>
</dbReference>
<evidence type="ECO:0000259" key="6">
    <source>
        <dbReference type="PROSITE" id="PS50173"/>
    </source>
</evidence>
<dbReference type="InterPro" id="IPR043128">
    <property type="entry name" value="Rev_trsase/Diguanyl_cyclase"/>
</dbReference>
<dbReference type="GO" id="GO:0003887">
    <property type="term" value="F:DNA-directed DNA polymerase activity"/>
    <property type="evidence" value="ECO:0007669"/>
    <property type="project" value="UniProtKB-UniRule"/>
</dbReference>
<keyword evidence="4 5" id="KW-0239">DNA-directed DNA polymerase</keyword>
<evidence type="ECO:0000256" key="3">
    <source>
        <dbReference type="ARBA" id="ARBA00022695"/>
    </source>
</evidence>
<name>A0A327YBJ0_9BACL</name>
<dbReference type="Gene3D" id="3.40.1170.60">
    <property type="match status" value="1"/>
</dbReference>
<dbReference type="Pfam" id="PF11798">
    <property type="entry name" value="IMS_HHH"/>
    <property type="match status" value="1"/>
</dbReference>
<keyword evidence="8" id="KW-1185">Reference proteome</keyword>
<dbReference type="SUPFAM" id="SSF56672">
    <property type="entry name" value="DNA/RNA polymerases"/>
    <property type="match status" value="1"/>
</dbReference>
<dbReference type="AlphaFoldDB" id="A0A327YBJ0"/>
<feature type="domain" description="UmuC" evidence="6">
    <location>
        <begin position="12"/>
        <end position="194"/>
    </location>
</feature>
<dbReference type="Gene3D" id="3.30.70.270">
    <property type="match status" value="1"/>
</dbReference>
<feature type="site" description="Substrate discrimination" evidence="5">
    <location>
        <position position="21"/>
    </location>
</feature>
<keyword evidence="5" id="KW-0963">Cytoplasm</keyword>
<evidence type="ECO:0000256" key="1">
    <source>
        <dbReference type="ARBA" id="ARBA00010945"/>
    </source>
</evidence>
<dbReference type="GO" id="GO:0006281">
    <property type="term" value="P:DNA repair"/>
    <property type="evidence" value="ECO:0007669"/>
    <property type="project" value="UniProtKB-UniRule"/>
</dbReference>
<dbReference type="GO" id="GO:0006261">
    <property type="term" value="P:DNA-templated DNA replication"/>
    <property type="evidence" value="ECO:0007669"/>
    <property type="project" value="UniProtKB-UniRule"/>
</dbReference>
<comment type="subunit">
    <text evidence="5">Monomer.</text>
</comment>
<keyword evidence="5" id="KW-0238">DNA-binding</keyword>
<dbReference type="NCBIfam" id="NF002492">
    <property type="entry name" value="PRK01810.1"/>
    <property type="match status" value="1"/>
</dbReference>
<comment type="similarity">
    <text evidence="1 5">Belongs to the DNA polymerase type-Y family.</text>
</comment>
<feature type="binding site" evidence="5">
    <location>
        <position position="113"/>
    </location>
    <ligand>
        <name>Mg(2+)</name>
        <dbReference type="ChEBI" id="CHEBI:18420"/>
    </ligand>
</feature>
<organism evidence="7 8">
    <name type="scientific">Paranoxybacillus vitaminiphilus</name>
    <dbReference type="NCBI Taxonomy" id="581036"/>
    <lineage>
        <taxon>Bacteria</taxon>
        <taxon>Bacillati</taxon>
        <taxon>Bacillota</taxon>
        <taxon>Bacilli</taxon>
        <taxon>Bacillales</taxon>
        <taxon>Anoxybacillaceae</taxon>
        <taxon>Paranoxybacillus</taxon>
    </lineage>
</organism>
<gene>
    <name evidence="5" type="primary">dinB</name>
    <name evidence="7" type="ORF">B0I26_11339</name>
</gene>
<comment type="cofactor">
    <cofactor evidence="5">
        <name>Mg(2+)</name>
        <dbReference type="ChEBI" id="CHEBI:18420"/>
    </cofactor>
    <text evidence="5">Binds 2 magnesium ions per subunit.</text>
</comment>
<dbReference type="Gene3D" id="1.10.150.20">
    <property type="entry name" value="5' to 3' exonuclease, C-terminal subdomain"/>
    <property type="match status" value="1"/>
</dbReference>
<dbReference type="InterPro" id="IPR017961">
    <property type="entry name" value="DNA_pol_Y-fam_little_finger"/>
</dbReference>
<keyword evidence="5" id="KW-0479">Metal-binding</keyword>
<protein>
    <recommendedName>
        <fullName evidence="5">DNA polymerase IV</fullName>
        <shortName evidence="5">Pol IV</shortName>
        <ecNumber evidence="5">2.7.7.7</ecNumber>
    </recommendedName>
</protein>
<comment type="catalytic activity">
    <reaction evidence="5">
        <text>DNA(n) + a 2'-deoxyribonucleoside 5'-triphosphate = DNA(n+1) + diphosphate</text>
        <dbReference type="Rhea" id="RHEA:22508"/>
        <dbReference type="Rhea" id="RHEA-COMP:17339"/>
        <dbReference type="Rhea" id="RHEA-COMP:17340"/>
        <dbReference type="ChEBI" id="CHEBI:33019"/>
        <dbReference type="ChEBI" id="CHEBI:61560"/>
        <dbReference type="ChEBI" id="CHEBI:173112"/>
        <dbReference type="EC" id="2.7.7.7"/>
    </reaction>
</comment>
<evidence type="ECO:0000256" key="2">
    <source>
        <dbReference type="ARBA" id="ARBA00022457"/>
    </source>
</evidence>
<dbReference type="PROSITE" id="PS50173">
    <property type="entry name" value="UMUC"/>
    <property type="match status" value="1"/>
</dbReference>
<evidence type="ECO:0000256" key="5">
    <source>
        <dbReference type="HAMAP-Rule" id="MF_01113"/>
    </source>
</evidence>
<keyword evidence="5" id="KW-0235">DNA replication</keyword>
<feature type="binding site" evidence="5">
    <location>
        <position position="16"/>
    </location>
    <ligand>
        <name>Mg(2+)</name>
        <dbReference type="ChEBI" id="CHEBI:18420"/>
    </ligand>
</feature>
<keyword evidence="5" id="KW-0227">DNA damage</keyword>
<evidence type="ECO:0000313" key="8">
    <source>
        <dbReference type="Proteomes" id="UP000248555"/>
    </source>
</evidence>
<evidence type="ECO:0000256" key="4">
    <source>
        <dbReference type="ARBA" id="ARBA00022932"/>
    </source>
</evidence>
<accession>A0A327YBJ0</accession>
<proteinExistence type="inferred from homology"/>
<dbReference type="EC" id="2.7.7.7" evidence="5"/>
<dbReference type="Proteomes" id="UP000248555">
    <property type="component" value="Unassembled WGS sequence"/>
</dbReference>
<dbReference type="InterPro" id="IPR043502">
    <property type="entry name" value="DNA/RNA_pol_sf"/>
</dbReference>
<feature type="active site" evidence="5">
    <location>
        <position position="114"/>
    </location>
</feature>
<dbReference type="InterPro" id="IPR036775">
    <property type="entry name" value="DNA_pol_Y-fam_lit_finger_sf"/>
</dbReference>
<dbReference type="InterPro" id="IPR050116">
    <property type="entry name" value="DNA_polymerase-Y"/>
</dbReference>